<dbReference type="GO" id="GO:0004519">
    <property type="term" value="F:endonuclease activity"/>
    <property type="evidence" value="ECO:0007669"/>
    <property type="project" value="UniProtKB-KW"/>
</dbReference>
<dbReference type="PANTHER" id="PTHR33146:SF29">
    <property type="entry name" value="S1_P1 NUCLEASE"/>
    <property type="match status" value="1"/>
</dbReference>
<dbReference type="CDD" id="cd11010">
    <property type="entry name" value="S1-P1_nuclease"/>
    <property type="match status" value="1"/>
</dbReference>
<dbReference type="Pfam" id="PF02265">
    <property type="entry name" value="S1-P1_nuclease"/>
    <property type="match status" value="1"/>
</dbReference>
<keyword evidence="7" id="KW-0325">Glycoprotein</keyword>
<dbReference type="STRING" id="230819.A0A5C3KJZ1"/>
<comment type="similarity">
    <text evidence="1">Belongs to the nuclease type I family.</text>
</comment>
<protein>
    <submittedName>
        <fullName evidence="8">Phospholipase C/P1 nuclease</fullName>
    </submittedName>
</protein>
<dbReference type="PANTHER" id="PTHR33146">
    <property type="entry name" value="ENDONUCLEASE 4"/>
    <property type="match status" value="1"/>
</dbReference>
<reference evidence="8 9" key="1">
    <citation type="journal article" date="2019" name="Nat. Ecol. Evol.">
        <title>Megaphylogeny resolves global patterns of mushroom evolution.</title>
        <authorList>
            <person name="Varga T."/>
            <person name="Krizsan K."/>
            <person name="Foldi C."/>
            <person name="Dima B."/>
            <person name="Sanchez-Garcia M."/>
            <person name="Sanchez-Ramirez S."/>
            <person name="Szollosi G.J."/>
            <person name="Szarkandi J.G."/>
            <person name="Papp V."/>
            <person name="Albert L."/>
            <person name="Andreopoulos W."/>
            <person name="Angelini C."/>
            <person name="Antonin V."/>
            <person name="Barry K.W."/>
            <person name="Bougher N.L."/>
            <person name="Buchanan P."/>
            <person name="Buyck B."/>
            <person name="Bense V."/>
            <person name="Catcheside P."/>
            <person name="Chovatia M."/>
            <person name="Cooper J."/>
            <person name="Damon W."/>
            <person name="Desjardin D."/>
            <person name="Finy P."/>
            <person name="Geml J."/>
            <person name="Haridas S."/>
            <person name="Hughes K."/>
            <person name="Justo A."/>
            <person name="Karasinski D."/>
            <person name="Kautmanova I."/>
            <person name="Kiss B."/>
            <person name="Kocsube S."/>
            <person name="Kotiranta H."/>
            <person name="LaButti K.M."/>
            <person name="Lechner B.E."/>
            <person name="Liimatainen K."/>
            <person name="Lipzen A."/>
            <person name="Lukacs Z."/>
            <person name="Mihaltcheva S."/>
            <person name="Morgado L.N."/>
            <person name="Niskanen T."/>
            <person name="Noordeloos M.E."/>
            <person name="Ohm R.A."/>
            <person name="Ortiz-Santana B."/>
            <person name="Ovrebo C."/>
            <person name="Racz N."/>
            <person name="Riley R."/>
            <person name="Savchenko A."/>
            <person name="Shiryaev A."/>
            <person name="Soop K."/>
            <person name="Spirin V."/>
            <person name="Szebenyi C."/>
            <person name="Tomsovsky M."/>
            <person name="Tulloss R.E."/>
            <person name="Uehling J."/>
            <person name="Grigoriev I.V."/>
            <person name="Vagvolgyi C."/>
            <person name="Papp T."/>
            <person name="Martin F.M."/>
            <person name="Miettinen O."/>
            <person name="Hibbett D.S."/>
            <person name="Nagy L.G."/>
        </authorList>
    </citation>
    <scope>NUCLEOTIDE SEQUENCE [LARGE SCALE GENOMIC DNA]</scope>
    <source>
        <strain evidence="8 9">CBS 121175</strain>
    </source>
</reference>
<dbReference type="AlphaFoldDB" id="A0A5C3KJZ1"/>
<evidence type="ECO:0000256" key="5">
    <source>
        <dbReference type="ARBA" id="ARBA00022801"/>
    </source>
</evidence>
<evidence type="ECO:0000313" key="8">
    <source>
        <dbReference type="EMBL" id="TFK20649.1"/>
    </source>
</evidence>
<dbReference type="Gene3D" id="1.10.575.10">
    <property type="entry name" value="P1 Nuclease"/>
    <property type="match status" value="1"/>
</dbReference>
<keyword evidence="3" id="KW-0479">Metal-binding</keyword>
<keyword evidence="9" id="KW-1185">Reference proteome</keyword>
<sequence length="468" mass="51348">MRSGKRSGGYSTALVSGLVVFSGFTPVVQAWGAAGHEMIATIAQIHLHPSVLPTICALLDVGISASDDPSDLRYKCHLASVATWADKDRMKMRWSAAMHYVGAVDDFPREHCDYPGPQGWAGTRSINVLDATKNVTRILAEWSGADETHGSSSSSHYVPPYSSRQTYRRAQGKIPSPLEEEALKFLIHFVGDMHQPLHLTGRARGGNSIKVRFGNKQSNLHSVWDTSIPTKLIRTVSSNYSHPLPDAYYADPESSPYFSLRGSSALELGFADDYPGYTPPSSAQIESALRGTIYDSLLRRIMWEGVRERWAVPHQDPTSDEEYSEVDTWGLCPPVSNHSALSTSNEAPQSNADYGNSDGAQAALVPHKEPLAIDPDGPLICPFAWSQPIHTLNCEYIWPAGVDLQSTDEAEEDTAAAYPSRPKSPLLDLDVPSYMGPLEREMVVEKLIAQGGLRLAGILNWLFADWDQ</sequence>
<evidence type="ECO:0000256" key="3">
    <source>
        <dbReference type="ARBA" id="ARBA00022723"/>
    </source>
</evidence>
<dbReference type="GO" id="GO:0006308">
    <property type="term" value="P:DNA catabolic process"/>
    <property type="evidence" value="ECO:0007669"/>
    <property type="project" value="InterPro"/>
</dbReference>
<dbReference type="GO" id="GO:0016788">
    <property type="term" value="F:hydrolase activity, acting on ester bonds"/>
    <property type="evidence" value="ECO:0007669"/>
    <property type="project" value="InterPro"/>
</dbReference>
<dbReference type="Proteomes" id="UP000307440">
    <property type="component" value="Unassembled WGS sequence"/>
</dbReference>
<keyword evidence="2" id="KW-0540">Nuclease</keyword>
<dbReference type="EMBL" id="ML210292">
    <property type="protein sequence ID" value="TFK20649.1"/>
    <property type="molecule type" value="Genomic_DNA"/>
</dbReference>
<accession>A0A5C3KJZ1</accession>
<evidence type="ECO:0000256" key="4">
    <source>
        <dbReference type="ARBA" id="ARBA00022759"/>
    </source>
</evidence>
<dbReference type="GO" id="GO:0003676">
    <property type="term" value="F:nucleic acid binding"/>
    <property type="evidence" value="ECO:0007669"/>
    <property type="project" value="InterPro"/>
</dbReference>
<organism evidence="8 9">
    <name type="scientific">Coprinopsis marcescibilis</name>
    <name type="common">Agaric fungus</name>
    <name type="synonym">Psathyrella marcescibilis</name>
    <dbReference type="NCBI Taxonomy" id="230819"/>
    <lineage>
        <taxon>Eukaryota</taxon>
        <taxon>Fungi</taxon>
        <taxon>Dikarya</taxon>
        <taxon>Basidiomycota</taxon>
        <taxon>Agaricomycotina</taxon>
        <taxon>Agaricomycetes</taxon>
        <taxon>Agaricomycetidae</taxon>
        <taxon>Agaricales</taxon>
        <taxon>Agaricineae</taxon>
        <taxon>Psathyrellaceae</taxon>
        <taxon>Coprinopsis</taxon>
    </lineage>
</organism>
<proteinExistence type="inferred from homology"/>
<dbReference type="InterPro" id="IPR003154">
    <property type="entry name" value="S1/P1nuclease"/>
</dbReference>
<gene>
    <name evidence="8" type="ORF">FA15DRAFT_673279</name>
</gene>
<evidence type="ECO:0000256" key="6">
    <source>
        <dbReference type="ARBA" id="ARBA00023157"/>
    </source>
</evidence>
<keyword evidence="5" id="KW-0378">Hydrolase</keyword>
<dbReference type="GO" id="GO:0046872">
    <property type="term" value="F:metal ion binding"/>
    <property type="evidence" value="ECO:0007669"/>
    <property type="project" value="UniProtKB-KW"/>
</dbReference>
<dbReference type="OrthoDB" id="441446at2759"/>
<dbReference type="SUPFAM" id="SSF48537">
    <property type="entry name" value="Phospholipase C/P1 nuclease"/>
    <property type="match status" value="1"/>
</dbReference>
<evidence type="ECO:0000256" key="7">
    <source>
        <dbReference type="ARBA" id="ARBA00023180"/>
    </source>
</evidence>
<name>A0A5C3KJZ1_COPMA</name>
<evidence type="ECO:0000313" key="9">
    <source>
        <dbReference type="Proteomes" id="UP000307440"/>
    </source>
</evidence>
<evidence type="ECO:0000256" key="2">
    <source>
        <dbReference type="ARBA" id="ARBA00022722"/>
    </source>
</evidence>
<dbReference type="InterPro" id="IPR008947">
    <property type="entry name" value="PLipase_C/P1_nuclease_dom_sf"/>
</dbReference>
<evidence type="ECO:0000256" key="1">
    <source>
        <dbReference type="ARBA" id="ARBA00009547"/>
    </source>
</evidence>
<keyword evidence="6" id="KW-1015">Disulfide bond</keyword>
<keyword evidence="4" id="KW-0255">Endonuclease</keyword>